<dbReference type="RefSeq" id="XP_053763989.1">
    <property type="nucleotide sequence ID" value="XM_053908014.1"/>
</dbReference>
<sequence>MQVLGPEVSGAVAAGWPHPSPAQPQNRGRRGHPETRRRAAGPSRGRRGPGSRRSADHRWRHEAAVGPPRRLPRPRVSAVLGPAWPSPPPSARRSAETPGILLSIRWAQRKLLISQRRPGGEAPKAASPVPTTEDSKGGMIQAWPIRVPHPGAVVGSEMGM</sequence>
<evidence type="ECO:0000256" key="1">
    <source>
        <dbReference type="SAM" id="MobiDB-lite"/>
    </source>
</evidence>
<reference evidence="3" key="1">
    <citation type="submission" date="2025-08" db="UniProtKB">
        <authorList>
            <consortium name="RefSeq"/>
        </authorList>
    </citation>
    <scope>IDENTIFICATION</scope>
    <source>
        <tissue evidence="3">Whole blood</tissue>
    </source>
</reference>
<accession>A0A9W2VZ52</accession>
<feature type="region of interest" description="Disordered" evidence="1">
    <location>
        <begin position="116"/>
        <end position="141"/>
    </location>
</feature>
<feature type="compositionally biased region" description="Basic and acidic residues" evidence="1">
    <location>
        <begin position="53"/>
        <end position="63"/>
    </location>
</feature>
<dbReference type="AlphaFoldDB" id="A0A9W2VZ52"/>
<evidence type="ECO:0000313" key="3">
    <source>
        <dbReference type="RefSeq" id="XP_053763989.1"/>
    </source>
</evidence>
<dbReference type="GeneID" id="128778599"/>
<name>A0A9W2VZ52_PANPR</name>
<organism evidence="2 3">
    <name type="scientific">Panthera pardus</name>
    <name type="common">Leopard</name>
    <name type="synonym">Felis pardus</name>
    <dbReference type="NCBI Taxonomy" id="9691"/>
    <lineage>
        <taxon>Eukaryota</taxon>
        <taxon>Metazoa</taxon>
        <taxon>Chordata</taxon>
        <taxon>Craniata</taxon>
        <taxon>Vertebrata</taxon>
        <taxon>Euteleostomi</taxon>
        <taxon>Mammalia</taxon>
        <taxon>Eutheria</taxon>
        <taxon>Laurasiatheria</taxon>
        <taxon>Carnivora</taxon>
        <taxon>Feliformia</taxon>
        <taxon>Felidae</taxon>
        <taxon>Pantherinae</taxon>
        <taxon>Panthera</taxon>
    </lineage>
</organism>
<feature type="region of interest" description="Disordered" evidence="1">
    <location>
        <begin position="1"/>
        <end position="96"/>
    </location>
</feature>
<dbReference type="Proteomes" id="UP001165780">
    <property type="component" value="Unplaced"/>
</dbReference>
<gene>
    <name evidence="3" type="primary">LOC128778599</name>
</gene>
<keyword evidence="2" id="KW-1185">Reference proteome</keyword>
<proteinExistence type="predicted"/>
<protein>
    <submittedName>
        <fullName evidence="3">Rabphilin-3A-like</fullName>
    </submittedName>
</protein>
<evidence type="ECO:0000313" key="2">
    <source>
        <dbReference type="Proteomes" id="UP001165780"/>
    </source>
</evidence>